<feature type="domain" description="Methyltransferase putative zinc binding" evidence="1">
    <location>
        <begin position="8"/>
        <end position="69"/>
    </location>
</feature>
<dbReference type="STRING" id="1798404.A3B92_01885"/>
<feature type="domain" description="C-methyltransferase" evidence="2">
    <location>
        <begin position="249"/>
        <end position="404"/>
    </location>
</feature>
<evidence type="ECO:0008006" key="5">
    <source>
        <dbReference type="Google" id="ProtNLM"/>
    </source>
</evidence>
<dbReference type="InterPro" id="IPR013630">
    <property type="entry name" value="Methyltransf_Zn-bd_dom_put"/>
</dbReference>
<dbReference type="Pfam" id="PF13489">
    <property type="entry name" value="Methyltransf_23"/>
    <property type="match status" value="1"/>
</dbReference>
<reference evidence="3 4" key="1">
    <citation type="journal article" date="2016" name="Nat. Commun.">
        <title>Thousands of microbial genomes shed light on interconnected biogeochemical processes in an aquifer system.</title>
        <authorList>
            <person name="Anantharaman K."/>
            <person name="Brown C.T."/>
            <person name="Hug L.A."/>
            <person name="Sharon I."/>
            <person name="Castelle C.J."/>
            <person name="Probst A.J."/>
            <person name="Thomas B.C."/>
            <person name="Singh A."/>
            <person name="Wilkins M.J."/>
            <person name="Karaoz U."/>
            <person name="Brodie E.L."/>
            <person name="Williams K.H."/>
            <person name="Hubbard S.S."/>
            <person name="Banfield J.F."/>
        </authorList>
    </citation>
    <scope>NUCLEOTIDE SEQUENCE [LARGE SCALE GENOMIC DNA]</scope>
</reference>
<dbReference type="Gene3D" id="3.40.50.720">
    <property type="entry name" value="NAD(P)-binding Rossmann-like Domain"/>
    <property type="match status" value="1"/>
</dbReference>
<dbReference type="Pfam" id="PF08484">
    <property type="entry name" value="Methyltransf_14"/>
    <property type="match status" value="1"/>
</dbReference>
<dbReference type="EMBL" id="MHJG01000023">
    <property type="protein sequence ID" value="OGY63340.1"/>
    <property type="molecule type" value="Genomic_DNA"/>
</dbReference>
<protein>
    <recommendedName>
        <fullName evidence="5">SAM-dependent methyltransferase</fullName>
    </recommendedName>
</protein>
<evidence type="ECO:0000313" key="3">
    <source>
        <dbReference type="EMBL" id="OGY63340.1"/>
    </source>
</evidence>
<dbReference type="AlphaFoldDB" id="A0A1G1ZHB6"/>
<gene>
    <name evidence="3" type="ORF">A3B92_01885</name>
</gene>
<dbReference type="SUPFAM" id="SSF53335">
    <property type="entry name" value="S-adenosyl-L-methionine-dependent methyltransferases"/>
    <property type="match status" value="1"/>
</dbReference>
<dbReference type="Proteomes" id="UP000177960">
    <property type="component" value="Unassembled WGS sequence"/>
</dbReference>
<dbReference type="InterPro" id="IPR038576">
    <property type="entry name" value="Methyltransf_Zn-bd_dom_put_sf"/>
</dbReference>
<proteinExistence type="predicted"/>
<dbReference type="Gene3D" id="3.40.50.150">
    <property type="entry name" value="Vaccinia Virus protein VP39"/>
    <property type="match status" value="1"/>
</dbReference>
<dbReference type="Pfam" id="PF08421">
    <property type="entry name" value="Methyltransf_13"/>
    <property type="match status" value="1"/>
</dbReference>
<accession>A0A1G1ZHB6</accession>
<evidence type="ECO:0000259" key="2">
    <source>
        <dbReference type="Pfam" id="PF08484"/>
    </source>
</evidence>
<dbReference type="PANTHER" id="PTHR43861">
    <property type="entry name" value="TRANS-ACONITATE 2-METHYLTRANSFERASE-RELATED"/>
    <property type="match status" value="1"/>
</dbReference>
<dbReference type="InterPro" id="IPR013691">
    <property type="entry name" value="MeTrfase_14"/>
</dbReference>
<dbReference type="Gene3D" id="6.20.50.110">
    <property type="entry name" value="Methyltransferase, zinc-binding domain"/>
    <property type="match status" value="1"/>
</dbReference>
<sequence length="411" mass="46558">MIKTNTKCRDCRSGKLTKFLDLGSQPLANSFSRTEDLTAVERTYPLEVYFCSDCGLTQLVHVVNKEELFKHYVYFSSVMPKVSAYWEAYALDLTKNFLKDKSSFVVEIGSNDGVLLKFFQDRGYHVLGIDPAKNIAKLANERGINTMAAFFSQRLAETIAAEQGPANIILANNVFAHINDHYDFCAGIKKLLHPQGVLVIEAPYLIDMFENLTYDTVYHEHLSFLAVRPLIKLFERFGLEIFDVKIMPSQGQSLRLFIGHKGAKSVSENVFCLIQKELEFKLDDLNSYFLLASRIEKSKSKLVGLLQELKNQGKTIAAYGAPAKGNTLLNYCKIGPEVLDYAVDDLPLKQGKLTPGMRVPVRNRQYAEFHRPDYYLLLAWNYKKAILEKEADFIHKGGKFIIPIGDEPSII</sequence>
<comment type="caution">
    <text evidence="3">The sequence shown here is derived from an EMBL/GenBank/DDBJ whole genome shotgun (WGS) entry which is preliminary data.</text>
</comment>
<evidence type="ECO:0000259" key="1">
    <source>
        <dbReference type="Pfam" id="PF08421"/>
    </source>
</evidence>
<evidence type="ECO:0000313" key="4">
    <source>
        <dbReference type="Proteomes" id="UP000177960"/>
    </source>
</evidence>
<organism evidence="3 4">
    <name type="scientific">Candidatus Harrisonbacteria bacterium RIFCSPHIGHO2_02_FULL_42_16</name>
    <dbReference type="NCBI Taxonomy" id="1798404"/>
    <lineage>
        <taxon>Bacteria</taxon>
        <taxon>Candidatus Harrisoniibacteriota</taxon>
    </lineage>
</organism>
<dbReference type="InterPro" id="IPR029063">
    <property type="entry name" value="SAM-dependent_MTases_sf"/>
</dbReference>
<dbReference type="PANTHER" id="PTHR43861:SF5">
    <property type="entry name" value="BLL5978 PROTEIN"/>
    <property type="match status" value="1"/>
</dbReference>
<name>A0A1G1ZHB6_9BACT</name>